<dbReference type="AlphaFoldDB" id="A0A5C3DZI7"/>
<evidence type="ECO:0000256" key="2">
    <source>
        <dbReference type="SAM" id="SignalP"/>
    </source>
</evidence>
<organism evidence="3 4">
    <name type="scientific">Ustilago trichophora</name>
    <dbReference type="NCBI Taxonomy" id="86804"/>
    <lineage>
        <taxon>Eukaryota</taxon>
        <taxon>Fungi</taxon>
        <taxon>Dikarya</taxon>
        <taxon>Basidiomycota</taxon>
        <taxon>Ustilaginomycotina</taxon>
        <taxon>Ustilaginomycetes</taxon>
        <taxon>Ustilaginales</taxon>
        <taxon>Ustilaginaceae</taxon>
        <taxon>Ustilago</taxon>
    </lineage>
</organism>
<gene>
    <name evidence="3" type="ORF">UTRI_02204</name>
</gene>
<sequence length="170" mass="17270">MKKTFGVTTLLSLASFLVLCFDHVSADIGGAVGAPDFKVSSHPVASTFYWFSSVEVGVCFGPEARVGSIKGAIHCTHQGNYDIDNNTWTLPQTCVALKPLGGPLSTAVRDSCANAKGVFNIITPAAANTEGGQAYNAIKSPGGAGGDGGDGDGKKEEGGLLSGLGSMFGL</sequence>
<keyword evidence="2" id="KW-0732">Signal</keyword>
<dbReference type="OrthoDB" id="2553351at2759"/>
<feature type="compositionally biased region" description="Gly residues" evidence="1">
    <location>
        <begin position="160"/>
        <end position="170"/>
    </location>
</feature>
<evidence type="ECO:0008006" key="5">
    <source>
        <dbReference type="Google" id="ProtNLM"/>
    </source>
</evidence>
<evidence type="ECO:0000313" key="4">
    <source>
        <dbReference type="Proteomes" id="UP000324022"/>
    </source>
</evidence>
<keyword evidence="4" id="KW-1185">Reference proteome</keyword>
<feature type="region of interest" description="Disordered" evidence="1">
    <location>
        <begin position="138"/>
        <end position="170"/>
    </location>
</feature>
<proteinExistence type="predicted"/>
<evidence type="ECO:0000256" key="1">
    <source>
        <dbReference type="SAM" id="MobiDB-lite"/>
    </source>
</evidence>
<dbReference type="EMBL" id="OOIN01000005">
    <property type="protein sequence ID" value="SPO23525.1"/>
    <property type="molecule type" value="Genomic_DNA"/>
</dbReference>
<dbReference type="Proteomes" id="UP000324022">
    <property type="component" value="Unassembled WGS sequence"/>
</dbReference>
<protein>
    <recommendedName>
        <fullName evidence="5">Pep1</fullName>
    </recommendedName>
</protein>
<feature type="chain" id="PRO_5023121033" description="Pep1" evidence="2">
    <location>
        <begin position="27"/>
        <end position="170"/>
    </location>
</feature>
<evidence type="ECO:0000313" key="3">
    <source>
        <dbReference type="EMBL" id="SPO23525.1"/>
    </source>
</evidence>
<feature type="signal peptide" evidence="2">
    <location>
        <begin position="1"/>
        <end position="26"/>
    </location>
</feature>
<reference evidence="3 4" key="1">
    <citation type="submission" date="2018-03" db="EMBL/GenBank/DDBJ databases">
        <authorList>
            <person name="Guldener U."/>
        </authorList>
    </citation>
    <scope>NUCLEOTIDE SEQUENCE [LARGE SCALE GENOMIC DNA]</scope>
    <source>
        <strain evidence="3 4">NBRC100155</strain>
    </source>
</reference>
<accession>A0A5C3DZI7</accession>
<name>A0A5C3DZI7_9BASI</name>